<proteinExistence type="predicted"/>
<protein>
    <submittedName>
        <fullName evidence="1">Uncharacterized protein</fullName>
    </submittedName>
</protein>
<evidence type="ECO:0000313" key="2">
    <source>
        <dbReference type="Proteomes" id="UP000652755"/>
    </source>
</evidence>
<sequence>MALAYINLSSKQYFNFMCKNDFERRIYHDTYKEFQKKSKIYSLNHSLNTFAEMVQANERANALHQKLNYIVMNTIEGLENQMPILNDEEGNSILFDFAELNIYASDLLNKAGHVVSITYTSPKLVLHEIVGDLLILSYDARNNNNETFIVKMNNDIVVNYEKKRELVYS</sequence>
<accession>A0ABR7KLM6</accession>
<name>A0ABR7KLM6_9SPHI</name>
<dbReference type="Proteomes" id="UP000652755">
    <property type="component" value="Unassembled WGS sequence"/>
</dbReference>
<dbReference type="RefSeq" id="WP_187069390.1">
    <property type="nucleotide sequence ID" value="NZ_JACRYL010000001.1"/>
</dbReference>
<organism evidence="1 2">
    <name type="scientific">Pedobacter fastidiosus</name>
    <dbReference type="NCBI Taxonomy" id="2765361"/>
    <lineage>
        <taxon>Bacteria</taxon>
        <taxon>Pseudomonadati</taxon>
        <taxon>Bacteroidota</taxon>
        <taxon>Sphingobacteriia</taxon>
        <taxon>Sphingobacteriales</taxon>
        <taxon>Sphingobacteriaceae</taxon>
        <taxon>Pedobacter</taxon>
    </lineage>
</organism>
<reference evidence="1 2" key="1">
    <citation type="submission" date="2020-08" db="EMBL/GenBank/DDBJ databases">
        <authorList>
            <person name="Sun Q."/>
            <person name="Inoue M."/>
        </authorList>
    </citation>
    <scope>NUCLEOTIDE SEQUENCE [LARGE SCALE GENOMIC DNA]</scope>
    <source>
        <strain evidence="1 2">CCM 8938</strain>
    </source>
</reference>
<gene>
    <name evidence="1" type="ORF">H7U22_00540</name>
</gene>
<comment type="caution">
    <text evidence="1">The sequence shown here is derived from an EMBL/GenBank/DDBJ whole genome shotgun (WGS) entry which is preliminary data.</text>
</comment>
<dbReference type="EMBL" id="JACRYL010000001">
    <property type="protein sequence ID" value="MBC6108898.1"/>
    <property type="molecule type" value="Genomic_DNA"/>
</dbReference>
<keyword evidence="2" id="KW-1185">Reference proteome</keyword>
<evidence type="ECO:0000313" key="1">
    <source>
        <dbReference type="EMBL" id="MBC6108898.1"/>
    </source>
</evidence>